<accession>A0ABW2YX12</accession>
<evidence type="ECO:0000313" key="1">
    <source>
        <dbReference type="EMBL" id="MFD0751031.1"/>
    </source>
</evidence>
<evidence type="ECO:0000313" key="2">
    <source>
        <dbReference type="Proteomes" id="UP001596958"/>
    </source>
</evidence>
<gene>
    <name evidence="1" type="ORF">ACFQZS_12820</name>
</gene>
<comment type="caution">
    <text evidence="1">The sequence shown here is derived from an EMBL/GenBank/DDBJ whole genome shotgun (WGS) entry which is preliminary data.</text>
</comment>
<proteinExistence type="predicted"/>
<dbReference type="EMBL" id="JBHTHU010000009">
    <property type="protein sequence ID" value="MFD0751031.1"/>
    <property type="molecule type" value="Genomic_DNA"/>
</dbReference>
<sequence length="75" mass="8654">MDTAKINIQINFQQIVNAVKQLSPAEKLKLNELIWDESNTIPLEHQLLVSDRIKKARKNPESMLDWDEASKTLLP</sequence>
<dbReference type="Proteomes" id="UP001596958">
    <property type="component" value="Unassembled WGS sequence"/>
</dbReference>
<name>A0ABW2YX12_9SPHI</name>
<keyword evidence="2" id="KW-1185">Reference proteome</keyword>
<organism evidence="1 2">
    <name type="scientific">Mucilaginibacter calamicampi</name>
    <dbReference type="NCBI Taxonomy" id="1302352"/>
    <lineage>
        <taxon>Bacteria</taxon>
        <taxon>Pseudomonadati</taxon>
        <taxon>Bacteroidota</taxon>
        <taxon>Sphingobacteriia</taxon>
        <taxon>Sphingobacteriales</taxon>
        <taxon>Sphingobacteriaceae</taxon>
        <taxon>Mucilaginibacter</taxon>
    </lineage>
</organism>
<reference evidence="2" key="1">
    <citation type="journal article" date="2019" name="Int. J. Syst. Evol. Microbiol.">
        <title>The Global Catalogue of Microorganisms (GCM) 10K type strain sequencing project: providing services to taxonomists for standard genome sequencing and annotation.</title>
        <authorList>
            <consortium name="The Broad Institute Genomics Platform"/>
            <consortium name="The Broad Institute Genome Sequencing Center for Infectious Disease"/>
            <person name="Wu L."/>
            <person name="Ma J."/>
        </authorList>
    </citation>
    <scope>NUCLEOTIDE SEQUENCE [LARGE SCALE GENOMIC DNA]</scope>
    <source>
        <strain evidence="2">CCUG 63418</strain>
    </source>
</reference>
<dbReference type="RefSeq" id="WP_377100834.1">
    <property type="nucleotide sequence ID" value="NZ_JBHTHU010000009.1"/>
</dbReference>
<protein>
    <submittedName>
        <fullName evidence="1">Addiction module protein</fullName>
    </submittedName>
</protein>